<dbReference type="Proteomes" id="UP000186997">
    <property type="component" value="Unassembled WGS sequence"/>
</dbReference>
<keyword evidence="3" id="KW-1003">Cell membrane</keyword>
<evidence type="ECO:0000256" key="1">
    <source>
        <dbReference type="ARBA" id="ARBA00004651"/>
    </source>
</evidence>
<dbReference type="Gene3D" id="3.40.50.300">
    <property type="entry name" value="P-loop containing nucleotide triphosphate hydrolases"/>
    <property type="match status" value="1"/>
</dbReference>
<dbReference type="PANTHER" id="PTHR43394:SF1">
    <property type="entry name" value="ATP-BINDING CASSETTE SUB-FAMILY B MEMBER 10, MITOCHONDRIAL"/>
    <property type="match status" value="1"/>
</dbReference>
<comment type="subcellular location">
    <subcellularLocation>
        <location evidence="1">Cell membrane</location>
        <topology evidence="1">Multi-pass membrane protein</topology>
    </subcellularLocation>
</comment>
<dbReference type="STRING" id="287098.SAMN05421665_1799"/>
<dbReference type="PROSITE" id="PS50893">
    <property type="entry name" value="ABC_TRANSPORTER_2"/>
    <property type="match status" value="1"/>
</dbReference>
<dbReference type="Pfam" id="PF00005">
    <property type="entry name" value="ABC_tran"/>
    <property type="match status" value="1"/>
</dbReference>
<evidence type="ECO:0000256" key="2">
    <source>
        <dbReference type="ARBA" id="ARBA00022448"/>
    </source>
</evidence>
<dbReference type="PANTHER" id="PTHR43394">
    <property type="entry name" value="ATP-DEPENDENT PERMEASE MDL1, MITOCHONDRIAL"/>
    <property type="match status" value="1"/>
</dbReference>
<protein>
    <submittedName>
        <fullName evidence="12">ATP-binding cassette, subfamily B, MsbA</fullName>
    </submittedName>
</protein>
<keyword evidence="6 12" id="KW-0067">ATP-binding</keyword>
<feature type="domain" description="ABC transporter" evidence="10">
    <location>
        <begin position="352"/>
        <end position="585"/>
    </location>
</feature>
<feature type="transmembrane region" description="Helical" evidence="9">
    <location>
        <begin position="72"/>
        <end position="89"/>
    </location>
</feature>
<name>A0A1R3X0Z3_9RHOB</name>
<dbReference type="InterPro" id="IPR003593">
    <property type="entry name" value="AAA+_ATPase"/>
</dbReference>
<dbReference type="FunFam" id="3.40.50.300:FF:000221">
    <property type="entry name" value="Multidrug ABC transporter ATP-binding protein"/>
    <property type="match status" value="1"/>
</dbReference>
<evidence type="ECO:0000256" key="3">
    <source>
        <dbReference type="ARBA" id="ARBA00022475"/>
    </source>
</evidence>
<evidence type="ECO:0000256" key="5">
    <source>
        <dbReference type="ARBA" id="ARBA00022741"/>
    </source>
</evidence>
<gene>
    <name evidence="12" type="ORF">SAMN05421665_1799</name>
</gene>
<accession>A0A1R3X0Z3</accession>
<dbReference type="GO" id="GO:0005524">
    <property type="term" value="F:ATP binding"/>
    <property type="evidence" value="ECO:0007669"/>
    <property type="project" value="UniProtKB-KW"/>
</dbReference>
<feature type="transmembrane region" description="Helical" evidence="9">
    <location>
        <begin position="257"/>
        <end position="278"/>
    </location>
</feature>
<evidence type="ECO:0000259" key="11">
    <source>
        <dbReference type="PROSITE" id="PS50929"/>
    </source>
</evidence>
<reference evidence="13" key="1">
    <citation type="submission" date="2017-01" db="EMBL/GenBank/DDBJ databases">
        <authorList>
            <person name="Varghese N."/>
            <person name="Submissions S."/>
        </authorList>
    </citation>
    <scope>NUCLEOTIDE SEQUENCE [LARGE SCALE GENOMIC DNA]</scope>
    <source>
        <strain evidence="13">DSM 29591</strain>
    </source>
</reference>
<dbReference type="GO" id="GO:0016887">
    <property type="term" value="F:ATP hydrolysis activity"/>
    <property type="evidence" value="ECO:0007669"/>
    <property type="project" value="InterPro"/>
</dbReference>
<dbReference type="RefSeq" id="WP_076659250.1">
    <property type="nucleotide sequence ID" value="NZ_FTPR01000001.1"/>
</dbReference>
<evidence type="ECO:0000256" key="8">
    <source>
        <dbReference type="ARBA" id="ARBA00023136"/>
    </source>
</evidence>
<dbReference type="PROSITE" id="PS00211">
    <property type="entry name" value="ABC_TRANSPORTER_1"/>
    <property type="match status" value="1"/>
</dbReference>
<dbReference type="Pfam" id="PF00664">
    <property type="entry name" value="ABC_membrane"/>
    <property type="match status" value="1"/>
</dbReference>
<dbReference type="EMBL" id="FTPR01000001">
    <property type="protein sequence ID" value="SIT84135.1"/>
    <property type="molecule type" value="Genomic_DNA"/>
</dbReference>
<dbReference type="Gene3D" id="1.20.1560.10">
    <property type="entry name" value="ABC transporter type 1, transmembrane domain"/>
    <property type="match status" value="1"/>
</dbReference>
<evidence type="ECO:0000256" key="9">
    <source>
        <dbReference type="SAM" id="Phobius"/>
    </source>
</evidence>
<dbReference type="PROSITE" id="PS50929">
    <property type="entry name" value="ABC_TM1F"/>
    <property type="match status" value="1"/>
</dbReference>
<organism evidence="12 13">
    <name type="scientific">Yoonia rosea</name>
    <dbReference type="NCBI Taxonomy" id="287098"/>
    <lineage>
        <taxon>Bacteria</taxon>
        <taxon>Pseudomonadati</taxon>
        <taxon>Pseudomonadota</taxon>
        <taxon>Alphaproteobacteria</taxon>
        <taxon>Rhodobacterales</taxon>
        <taxon>Paracoccaceae</taxon>
        <taxon>Yoonia</taxon>
    </lineage>
</organism>
<evidence type="ECO:0000256" key="7">
    <source>
        <dbReference type="ARBA" id="ARBA00022989"/>
    </source>
</evidence>
<feature type="transmembrane region" description="Helical" evidence="9">
    <location>
        <begin position="33"/>
        <end position="52"/>
    </location>
</feature>
<sequence>MPPPTPKSGSEKQQSATKLFHWLWRDYLRKHKWLLAAAVALMMIEGSMLALISRMIQPMFDDVFAQGDRNALYFVGFGIMTIFFVRALTSSCQRILLQWIKELASAAMRKHLLRHMMSLDSGFFQIHPPGQLIERVQGDVSVINSVWSSLLTAVARDLVSLIGLLAVAIWIDWKWTLIAIVGIPLLILPSILVQAYIRRRSRSAREIAGNVSTRLDEVFHGINPIKLNALETYQAKRYDALIQKGVTARMRTTAGQAAVPALIDIMTGIGFLAVLLYGGSEIIDGEKTNGEFMAFFTAMSLAFDPLRRLGLMSGQWQMAAASVERLQYVLNLQPTILSPAQAKTVPHSAPAVALDNVSMNYGDLPVLRGASFTAEAGKTTALVGASGAGKSTVFNVLTRLVEPREGAAMVAGIPIGDYDLADLRSLFSVVTQDAALFDETLRDNILLGREGVDEAHLKSVLDAAHVSDFLPSLPNGLDSPAGPRGSNLSGGQRQRVAIARALLRDTPILLLDEATSALDTKSEAIVQQALERLSTGRTTLVIAHRLSTIRNADSIVVMDHGRVVDQGDHETLLARGGIYADLHRLQFSQEESTEDV</sequence>
<keyword evidence="8 9" id="KW-0472">Membrane</keyword>
<dbReference type="InterPro" id="IPR003439">
    <property type="entry name" value="ABC_transporter-like_ATP-bd"/>
</dbReference>
<dbReference type="InterPro" id="IPR017871">
    <property type="entry name" value="ABC_transporter-like_CS"/>
</dbReference>
<feature type="transmembrane region" description="Helical" evidence="9">
    <location>
        <begin position="150"/>
        <end position="171"/>
    </location>
</feature>
<dbReference type="InterPro" id="IPR036640">
    <property type="entry name" value="ABC1_TM_sf"/>
</dbReference>
<dbReference type="GO" id="GO:0005886">
    <property type="term" value="C:plasma membrane"/>
    <property type="evidence" value="ECO:0007669"/>
    <property type="project" value="UniProtKB-SubCell"/>
</dbReference>
<keyword evidence="5" id="KW-0547">Nucleotide-binding</keyword>
<dbReference type="AlphaFoldDB" id="A0A1R3X0Z3"/>
<dbReference type="SMART" id="SM00382">
    <property type="entry name" value="AAA"/>
    <property type="match status" value="1"/>
</dbReference>
<evidence type="ECO:0000256" key="6">
    <source>
        <dbReference type="ARBA" id="ARBA00022840"/>
    </source>
</evidence>
<dbReference type="SUPFAM" id="SSF52540">
    <property type="entry name" value="P-loop containing nucleoside triphosphate hydrolases"/>
    <property type="match status" value="1"/>
</dbReference>
<evidence type="ECO:0000259" key="10">
    <source>
        <dbReference type="PROSITE" id="PS50893"/>
    </source>
</evidence>
<dbReference type="GO" id="GO:0015421">
    <property type="term" value="F:ABC-type oligopeptide transporter activity"/>
    <property type="evidence" value="ECO:0007669"/>
    <property type="project" value="TreeGrafter"/>
</dbReference>
<keyword evidence="4 9" id="KW-0812">Transmembrane</keyword>
<dbReference type="CDD" id="cd18552">
    <property type="entry name" value="ABC_6TM_MsbA_like"/>
    <property type="match status" value="1"/>
</dbReference>
<dbReference type="SUPFAM" id="SSF90123">
    <property type="entry name" value="ABC transporter transmembrane region"/>
    <property type="match status" value="1"/>
</dbReference>
<keyword evidence="7 9" id="KW-1133">Transmembrane helix</keyword>
<proteinExistence type="predicted"/>
<evidence type="ECO:0000313" key="13">
    <source>
        <dbReference type="Proteomes" id="UP000186997"/>
    </source>
</evidence>
<dbReference type="InterPro" id="IPR011527">
    <property type="entry name" value="ABC1_TM_dom"/>
</dbReference>
<keyword evidence="2" id="KW-0813">Transport</keyword>
<feature type="domain" description="ABC transmembrane type-1" evidence="11">
    <location>
        <begin position="36"/>
        <end position="318"/>
    </location>
</feature>
<dbReference type="InterPro" id="IPR027417">
    <property type="entry name" value="P-loop_NTPase"/>
</dbReference>
<evidence type="ECO:0000313" key="12">
    <source>
        <dbReference type="EMBL" id="SIT84135.1"/>
    </source>
</evidence>
<feature type="transmembrane region" description="Helical" evidence="9">
    <location>
        <begin position="177"/>
        <end position="197"/>
    </location>
</feature>
<dbReference type="OrthoDB" id="9808328at2"/>
<evidence type="ECO:0000256" key="4">
    <source>
        <dbReference type="ARBA" id="ARBA00022692"/>
    </source>
</evidence>
<keyword evidence="13" id="KW-1185">Reference proteome</keyword>
<dbReference type="InterPro" id="IPR039421">
    <property type="entry name" value="Type_1_exporter"/>
</dbReference>